<comment type="caution">
    <text evidence="1">The sequence shown here is derived from an EMBL/GenBank/DDBJ whole genome shotgun (WGS) entry which is preliminary data.</text>
</comment>
<organism evidence="1 2">
    <name type="scientific">Kutzneria buriramensis</name>
    <dbReference type="NCBI Taxonomy" id="1045776"/>
    <lineage>
        <taxon>Bacteria</taxon>
        <taxon>Bacillati</taxon>
        <taxon>Actinomycetota</taxon>
        <taxon>Actinomycetes</taxon>
        <taxon>Pseudonocardiales</taxon>
        <taxon>Pseudonocardiaceae</taxon>
        <taxon>Kutzneria</taxon>
    </lineage>
</organism>
<dbReference type="AlphaFoldDB" id="A0A3E0I9K2"/>
<reference evidence="1 2" key="1">
    <citation type="submission" date="2018-08" db="EMBL/GenBank/DDBJ databases">
        <title>Genomic Encyclopedia of Archaeal and Bacterial Type Strains, Phase II (KMG-II): from individual species to whole genera.</title>
        <authorList>
            <person name="Goeker M."/>
        </authorList>
    </citation>
    <scope>NUCLEOTIDE SEQUENCE [LARGE SCALE GENOMIC DNA]</scope>
    <source>
        <strain evidence="1 2">DSM 45791</strain>
    </source>
</reference>
<sequence>MNTFLDLVKLVVGALLGYWLGQHGADRQFRRQQTRQRIEDAKKAYVDCLKAGRRLVSEFYLPRNRPPSDLLADLQTDDVRNRVTGLQEQLADAEIALGVHGATTTIGQLQEVRFAASSLLSLAGIFQTAALAPGSLDESYTAAWFAMAGTMDQAEREWEQWKADQEAVAGRWAWLRQLRSLDVWARVRRWLGWQRFRRQQPNNQTLPPGTDVS</sequence>
<protein>
    <submittedName>
        <fullName evidence="1">Uncharacterized protein</fullName>
    </submittedName>
</protein>
<evidence type="ECO:0000313" key="2">
    <source>
        <dbReference type="Proteomes" id="UP000256269"/>
    </source>
</evidence>
<evidence type="ECO:0000313" key="1">
    <source>
        <dbReference type="EMBL" id="REH55236.1"/>
    </source>
</evidence>
<proteinExistence type="predicted"/>
<name>A0A3E0I9K2_9PSEU</name>
<dbReference type="EMBL" id="QUNO01000001">
    <property type="protein sequence ID" value="REH55236.1"/>
    <property type="molecule type" value="Genomic_DNA"/>
</dbReference>
<dbReference type="RefSeq" id="WP_116172200.1">
    <property type="nucleotide sequence ID" value="NZ_CP144375.1"/>
</dbReference>
<dbReference type="Proteomes" id="UP000256269">
    <property type="component" value="Unassembled WGS sequence"/>
</dbReference>
<gene>
    <name evidence="1" type="ORF">BCF44_101253</name>
</gene>
<keyword evidence="2" id="KW-1185">Reference proteome</keyword>
<accession>A0A3E0I9K2</accession>